<dbReference type="PROSITE" id="PS50110">
    <property type="entry name" value="RESPONSE_REGULATORY"/>
    <property type="match status" value="1"/>
</dbReference>
<dbReference type="Pfam" id="PF00486">
    <property type="entry name" value="Trans_reg_C"/>
    <property type="match status" value="1"/>
</dbReference>
<evidence type="ECO:0000256" key="4">
    <source>
        <dbReference type="PROSITE-ProRule" id="PRU00169"/>
    </source>
</evidence>
<feature type="domain" description="OmpR/PhoB-type" evidence="7">
    <location>
        <begin position="131"/>
        <end position="224"/>
    </location>
</feature>
<accession>A0ABT4V731</accession>
<dbReference type="SMART" id="SM00448">
    <property type="entry name" value="REC"/>
    <property type="match status" value="1"/>
</dbReference>
<dbReference type="RefSeq" id="WP_270952833.1">
    <property type="nucleotide sequence ID" value="NZ_JAQGLA010000076.1"/>
</dbReference>
<dbReference type="Gene3D" id="6.10.250.690">
    <property type="match status" value="1"/>
</dbReference>
<dbReference type="SUPFAM" id="SSF46894">
    <property type="entry name" value="C-terminal effector domain of the bipartite response regulators"/>
    <property type="match status" value="1"/>
</dbReference>
<evidence type="ECO:0000256" key="3">
    <source>
        <dbReference type="ARBA" id="ARBA00023163"/>
    </source>
</evidence>
<keyword evidence="1" id="KW-0805">Transcription regulation</keyword>
<feature type="domain" description="Response regulatory" evidence="6">
    <location>
        <begin position="10"/>
        <end position="124"/>
    </location>
</feature>
<dbReference type="Gene3D" id="1.10.10.10">
    <property type="entry name" value="Winged helix-like DNA-binding domain superfamily/Winged helix DNA-binding domain"/>
    <property type="match status" value="1"/>
</dbReference>
<name>A0ABT4V731_9PSEU</name>
<dbReference type="InterPro" id="IPR001867">
    <property type="entry name" value="OmpR/PhoB-type_DNA-bd"/>
</dbReference>
<dbReference type="CDD" id="cd00383">
    <property type="entry name" value="trans_reg_C"/>
    <property type="match status" value="1"/>
</dbReference>
<dbReference type="EMBL" id="JAQGLA010000076">
    <property type="protein sequence ID" value="MDA3629773.1"/>
    <property type="molecule type" value="Genomic_DNA"/>
</dbReference>
<keyword evidence="9" id="KW-1185">Reference proteome</keyword>
<dbReference type="Pfam" id="PF00072">
    <property type="entry name" value="Response_reg"/>
    <property type="match status" value="1"/>
</dbReference>
<dbReference type="InterPro" id="IPR001789">
    <property type="entry name" value="Sig_transdc_resp-reg_receiver"/>
</dbReference>
<evidence type="ECO:0000313" key="8">
    <source>
        <dbReference type="EMBL" id="MDA3629773.1"/>
    </source>
</evidence>
<evidence type="ECO:0000256" key="5">
    <source>
        <dbReference type="PROSITE-ProRule" id="PRU01091"/>
    </source>
</evidence>
<protein>
    <submittedName>
        <fullName evidence="8">Response regulator transcription factor</fullName>
    </submittedName>
</protein>
<gene>
    <name evidence="8" type="ORF">OU415_30395</name>
</gene>
<reference evidence="8 9" key="1">
    <citation type="submission" date="2022-11" db="EMBL/GenBank/DDBJ databases">
        <title>Draft genome sequence of Saccharopolyspora sp. WRP15-2 isolated from rhizosphere soils of wild rice in Thailand.</title>
        <authorList>
            <person name="Duangmal K."/>
            <person name="Kammanee S."/>
            <person name="Muangham S."/>
        </authorList>
    </citation>
    <scope>NUCLEOTIDE SEQUENCE [LARGE SCALE GENOMIC DNA]</scope>
    <source>
        <strain evidence="8 9">WRP15-2</strain>
    </source>
</reference>
<keyword evidence="3" id="KW-0804">Transcription</keyword>
<feature type="modified residue" description="4-aspartylphosphate" evidence="4">
    <location>
        <position position="59"/>
    </location>
</feature>
<dbReference type="InterPro" id="IPR036388">
    <property type="entry name" value="WH-like_DNA-bd_sf"/>
</dbReference>
<keyword evidence="4" id="KW-0597">Phosphoprotein</keyword>
<evidence type="ECO:0000256" key="1">
    <source>
        <dbReference type="ARBA" id="ARBA00023015"/>
    </source>
</evidence>
<dbReference type="Gene3D" id="3.40.50.2300">
    <property type="match status" value="1"/>
</dbReference>
<dbReference type="PROSITE" id="PS51755">
    <property type="entry name" value="OMPR_PHOB"/>
    <property type="match status" value="1"/>
</dbReference>
<evidence type="ECO:0000313" key="9">
    <source>
        <dbReference type="Proteomes" id="UP001210380"/>
    </source>
</evidence>
<proteinExistence type="predicted"/>
<dbReference type="PANTHER" id="PTHR48111">
    <property type="entry name" value="REGULATOR OF RPOS"/>
    <property type="match status" value="1"/>
</dbReference>
<keyword evidence="2 5" id="KW-0238">DNA-binding</keyword>
<dbReference type="InterPro" id="IPR016032">
    <property type="entry name" value="Sig_transdc_resp-reg_C-effctor"/>
</dbReference>
<evidence type="ECO:0000259" key="6">
    <source>
        <dbReference type="PROSITE" id="PS50110"/>
    </source>
</evidence>
<dbReference type="InterPro" id="IPR011006">
    <property type="entry name" value="CheY-like_superfamily"/>
</dbReference>
<evidence type="ECO:0000259" key="7">
    <source>
        <dbReference type="PROSITE" id="PS51755"/>
    </source>
</evidence>
<sequence>MTCDSASHPRLLLVEDDAELAGMLTSLLTDEGYAVDVAADGQRGLHLGLTRTYEVVVLDRGLPAIDGLDLLTRLRMRGVATPVLVLSALGNPADRVAGLEAGAEDYLPKPFDIEELLARLRALRRRHLDTARTLPLPGGSLDLDGRLATGAAGEPVRLSERECALLALLATRPRQVFSRDDLLRLVFDGAGSPVVVDTYVHYLRRKLGKRIVDTVRGRGYQLGRSG</sequence>
<dbReference type="Proteomes" id="UP001210380">
    <property type="component" value="Unassembled WGS sequence"/>
</dbReference>
<dbReference type="SMART" id="SM00862">
    <property type="entry name" value="Trans_reg_C"/>
    <property type="match status" value="1"/>
</dbReference>
<comment type="caution">
    <text evidence="8">The sequence shown here is derived from an EMBL/GenBank/DDBJ whole genome shotgun (WGS) entry which is preliminary data.</text>
</comment>
<evidence type="ECO:0000256" key="2">
    <source>
        <dbReference type="ARBA" id="ARBA00023125"/>
    </source>
</evidence>
<dbReference type="PANTHER" id="PTHR48111:SF67">
    <property type="entry name" value="TRANSCRIPTIONAL REGULATORY PROTEIN TCTD"/>
    <property type="match status" value="1"/>
</dbReference>
<dbReference type="InterPro" id="IPR039420">
    <property type="entry name" value="WalR-like"/>
</dbReference>
<feature type="DNA-binding region" description="OmpR/PhoB-type" evidence="5">
    <location>
        <begin position="131"/>
        <end position="224"/>
    </location>
</feature>
<dbReference type="SUPFAM" id="SSF52172">
    <property type="entry name" value="CheY-like"/>
    <property type="match status" value="1"/>
</dbReference>
<organism evidence="8 9">
    <name type="scientific">Saccharopolyspora oryzae</name>
    <dbReference type="NCBI Taxonomy" id="2997343"/>
    <lineage>
        <taxon>Bacteria</taxon>
        <taxon>Bacillati</taxon>
        <taxon>Actinomycetota</taxon>
        <taxon>Actinomycetes</taxon>
        <taxon>Pseudonocardiales</taxon>
        <taxon>Pseudonocardiaceae</taxon>
        <taxon>Saccharopolyspora</taxon>
    </lineage>
</organism>